<dbReference type="PANTHER" id="PTHR46919">
    <property type="entry name" value="ZINC FINGER, C3HC4 TYPE (RING FINGER) FAMILY PROTEIN"/>
    <property type="match status" value="1"/>
</dbReference>
<proteinExistence type="predicted"/>
<gene>
    <name evidence="3" type="ORF">BaRGS_00013384</name>
</gene>
<dbReference type="PROSITE" id="PS50076">
    <property type="entry name" value="DNAJ_2"/>
    <property type="match status" value="1"/>
</dbReference>
<evidence type="ECO:0000313" key="3">
    <source>
        <dbReference type="EMBL" id="KAK7495445.1"/>
    </source>
</evidence>
<feature type="compositionally biased region" description="Low complexity" evidence="1">
    <location>
        <begin position="1588"/>
        <end position="1602"/>
    </location>
</feature>
<accession>A0ABD0L8E3</accession>
<organism evidence="3 4">
    <name type="scientific">Batillaria attramentaria</name>
    <dbReference type="NCBI Taxonomy" id="370345"/>
    <lineage>
        <taxon>Eukaryota</taxon>
        <taxon>Metazoa</taxon>
        <taxon>Spiralia</taxon>
        <taxon>Lophotrochozoa</taxon>
        <taxon>Mollusca</taxon>
        <taxon>Gastropoda</taxon>
        <taxon>Caenogastropoda</taxon>
        <taxon>Sorbeoconcha</taxon>
        <taxon>Cerithioidea</taxon>
        <taxon>Batillariidae</taxon>
        <taxon>Batillaria</taxon>
    </lineage>
</organism>
<feature type="compositionally biased region" description="Polar residues" evidence="1">
    <location>
        <begin position="1463"/>
        <end position="1472"/>
    </location>
</feature>
<comment type="caution">
    <text evidence="3">The sequence shown here is derived from an EMBL/GenBank/DDBJ whole genome shotgun (WGS) entry which is preliminary data.</text>
</comment>
<dbReference type="CDD" id="cd06257">
    <property type="entry name" value="DnaJ"/>
    <property type="match status" value="1"/>
</dbReference>
<reference evidence="3 4" key="1">
    <citation type="journal article" date="2023" name="Sci. Data">
        <title>Genome assembly of the Korean intertidal mud-creeper Batillaria attramentaria.</title>
        <authorList>
            <person name="Patra A.K."/>
            <person name="Ho P.T."/>
            <person name="Jun S."/>
            <person name="Lee S.J."/>
            <person name="Kim Y."/>
            <person name="Won Y.J."/>
        </authorList>
    </citation>
    <scope>NUCLEOTIDE SEQUENCE [LARGE SCALE GENOMIC DNA]</scope>
    <source>
        <strain evidence="3">Wonlab-2016</strain>
    </source>
</reference>
<dbReference type="Gene3D" id="1.10.287.110">
    <property type="entry name" value="DnaJ domain"/>
    <property type="match status" value="1"/>
</dbReference>
<feature type="compositionally biased region" description="Low complexity" evidence="1">
    <location>
        <begin position="1437"/>
        <end position="1462"/>
    </location>
</feature>
<dbReference type="Pfam" id="PF05168">
    <property type="entry name" value="HEPN"/>
    <property type="match status" value="1"/>
</dbReference>
<sequence>MVQYKDSLKVTNALIEGSDINLKDISESETVLHLKLGDTLGRIEDWLIVNKVGCRGTRRTGNSIHSQINDRRAFCMLPLPVRTNLPMHVNGHFALDHETRRSLWNNKDDARTEWNKAVALQVIVPAYLSAMQHARRLWFPDGGGISSGTSHQLSLYHQLFPDLRGTVSQVWRSVAEEIYRQLAKRELPLFPVVRTDLGVVEWAPAVKRNGQAGLFSNTLPFFQKVAGSTQQTKDMSDKFQLVLKALGMKVLDSTPFQILDNFRESGVENVGEVSPTTVMKFLKSGQSGHGDGCNVGNLPCPVENTPFQMVSSVQSCLLFLSVETDYFQDNLEGLPLCLRQSGNLHYFCQTRGSERPVVSDHVHALPGSAELFVHQQIFTIFQPFQSEKWQGMLQELNIPLLARMLPYSIAPEQYKTGQPCALAPRQKWLRGLWKFLETQLQTLKEEEGIANRQMIEEEIQCLSDWSLIPVKMKVQGVDKLLLYPVKDMHCVVYLPKKRDEFHPQLWEILRQLPCVPLLELSELPTASAATKIVASMSHPVALLHALTSCGEGLTTSPPHARAVLSYFASCLPMLEELYPNQEELRRKLKKLPFFAAVDGNIRSIPPQAHTLCLRHEFPHEGLAEWCSARSEPLVLLPFSGIPDSLSEFLGFQTPSPTEFYCKFLLPGIASLPKHAILPHIVFLNMQLHSLKSQEKGTLCKQLKATAFLPVDGQLYRAQSFFSPQQEVFRCMCPDFFPPPPYCNEEWHSFMKSVGLVCEVTDEMFVKFARKVEREAETEITAAVVAKSQVRDIRFLCPSEWMNSPDGQFLTQIAPPYNPGRLVSYAESCSERHVSLVWSSSCVVHQSADPTMLSNQEDGRRLKEILNQLGWQKCAPQDKVIQHVHNVCKALTGTGGQERFAVLGADDSRLNLLLIVMGKLYEYLDKYLEDEVLARLKELPLICDVRRRQMLMSSNVVIDLRPEEAIENFIFKAPQELGRCFSLFLKLGVTQNVTANHYARVLFQLGLAANHQSLHVEEMKIVKTAVEGLFRCLKSKDVEQKSLTANILFLPSETLRLVESSKLVFKDDEKLGDRFRKLETGADFFIGFKKLEIRVSRPQDEVKLLPDQYQMVWLSHIVKEVVPAAVKGKAFEGNISRDLTDTLIRTECTASVVRLAYHQHKHSDKPAASAFTEDTAQQVMRRLTNISVKEILGLLTVLEWNGRQVPGSEMKQPSFMETSEEGGRTCLLYLDPTECRMTGHSVTSSLALAVQYMLKFDSAYAVHLQVIFENPTQATAHLDAHSIERFSLGNFEDDSVFPPPGTFIPVDRHCYLDNNICEFYSGEHVGFEVYDPLVDADGDVAGDPVYIYAKVLREVRNDAQGSSSLLFRRYLVDLGPERGKVEVHATQLYKFIRKSTPSKPYSARRSAGTKASIESVTNKARELNIHSGSSTPGGSGASSGRSSGTGASPGGASPSGAQSGVGSEQTQDGQNATPEEGETEPLDLDTVLKEIRKILTDAWQMDEKDRKRVTKRLFLKWHPDKNPGKEEFCTKVFQALQRYIDILSKGGRLSDDDKKNKSSRPRNDDWSSSRSSSSRGASDRNERRGGTGSSSYGGSSYSRDGSGTKSGGGNASYERSSNRGGSGARPGFDDSFYENMFRRGRSYRESYEQSDRDRPSGTGRDDRWSGSRPGFTSHDEWWSRANPQPGEGRRWFRQAEADLTTAQTISAGGTNGYNWVCYLCCQAVRKALTAVLFHRDANLASGKFISLMQLATKVNDRELILLVEDLESRIGNNKQMRYPAVFSYPHIPDEVYHENHAKVAFQLAVQIIERVRSFPP</sequence>
<dbReference type="SUPFAM" id="SSF46565">
    <property type="entry name" value="Chaperone J-domain"/>
    <property type="match status" value="1"/>
</dbReference>
<feature type="compositionally biased region" description="Basic and acidic residues" evidence="1">
    <location>
        <begin position="1547"/>
        <end position="1566"/>
    </location>
</feature>
<dbReference type="InterPro" id="IPR007842">
    <property type="entry name" value="HEPN_dom"/>
</dbReference>
<evidence type="ECO:0000256" key="1">
    <source>
        <dbReference type="SAM" id="MobiDB-lite"/>
    </source>
</evidence>
<feature type="region of interest" description="Disordered" evidence="1">
    <location>
        <begin position="1422"/>
        <end position="1483"/>
    </location>
</feature>
<protein>
    <recommendedName>
        <fullName evidence="2">J domain-containing protein</fullName>
    </recommendedName>
</protein>
<keyword evidence="4" id="KW-1185">Reference proteome</keyword>
<feature type="compositionally biased region" description="Basic and acidic residues" evidence="1">
    <location>
        <begin position="1641"/>
        <end position="1664"/>
    </location>
</feature>
<dbReference type="InterPro" id="IPR036869">
    <property type="entry name" value="J_dom_sf"/>
</dbReference>
<feature type="domain" description="J" evidence="2">
    <location>
        <begin position="1489"/>
        <end position="1566"/>
    </location>
</feature>
<evidence type="ECO:0000259" key="2">
    <source>
        <dbReference type="PROSITE" id="PS50076"/>
    </source>
</evidence>
<evidence type="ECO:0000313" key="4">
    <source>
        <dbReference type="Proteomes" id="UP001519460"/>
    </source>
</evidence>
<feature type="region of interest" description="Disordered" evidence="1">
    <location>
        <begin position="1545"/>
        <end position="1685"/>
    </location>
</feature>
<dbReference type="Gene3D" id="1.20.120.330">
    <property type="entry name" value="Nucleotidyltransferases domain 2"/>
    <property type="match status" value="1"/>
</dbReference>
<dbReference type="InterPro" id="IPR001623">
    <property type="entry name" value="DnaJ_domain"/>
</dbReference>
<dbReference type="PANTHER" id="PTHR46919:SF2">
    <property type="entry name" value="SACSIN"/>
    <property type="match status" value="1"/>
</dbReference>
<dbReference type="SUPFAM" id="SSF81593">
    <property type="entry name" value="Nucleotidyltransferase substrate binding subunit/domain"/>
    <property type="match status" value="1"/>
</dbReference>
<dbReference type="EMBL" id="JACVVK020000075">
    <property type="protein sequence ID" value="KAK7495445.1"/>
    <property type="molecule type" value="Genomic_DNA"/>
</dbReference>
<name>A0ABD0L8E3_9CAEN</name>
<dbReference type="Proteomes" id="UP001519460">
    <property type="component" value="Unassembled WGS sequence"/>
</dbReference>